<dbReference type="Pfam" id="PF25540">
    <property type="entry name" value="DUF7923"/>
    <property type="match status" value="1"/>
</dbReference>
<keyword evidence="1" id="KW-0862">Zinc</keyword>
<dbReference type="PANTHER" id="PTHR37543:SF1">
    <property type="entry name" value="CCCH ZINC FINGER DNA BINDING PROTEIN (AFU_ORTHOLOGUE AFUA_5G12760)"/>
    <property type="match status" value="1"/>
</dbReference>
<dbReference type="InterPro" id="IPR057654">
    <property type="entry name" value="Znf-CCCH_tandem"/>
</dbReference>
<evidence type="ECO:0000259" key="3">
    <source>
        <dbReference type="PROSITE" id="PS50103"/>
    </source>
</evidence>
<feature type="zinc finger region" description="C3H1-type" evidence="1">
    <location>
        <begin position="325"/>
        <end position="352"/>
    </location>
</feature>
<evidence type="ECO:0000313" key="4">
    <source>
        <dbReference type="EMBL" id="KAF2084907.1"/>
    </source>
</evidence>
<evidence type="ECO:0000256" key="1">
    <source>
        <dbReference type="PROSITE-ProRule" id="PRU00723"/>
    </source>
</evidence>
<dbReference type="InterPro" id="IPR000571">
    <property type="entry name" value="Znf_CCCH"/>
</dbReference>
<sequence length="482" mass="53196">MPEGAQLEVLTAQLRSFGVSNEQNQAALQTILLKYEELIEAHTQLKSDYDEEKGLREKYKRLAKGQDRDPFVLVLIDGDGYVFRDHFIAAGAEGGTSAAEQLNHAIKRCLPKRKLDDCRVLVRIYGNIAALSKILGRAKLIGAHAHSVAPFCSSFTHSQELFDFVDAGDHEGAADFKIREMFRLFSAIGQCKHIFFGGCHDAKYLSLVTPYRGKSDQVTLLRAADFDKKFENLDLGIEDFSPLFKSSTSHSTHISQPSRALPSSPAASSTTSALPSKEICSASMACPRETPDKKGKIPINKNGERLDFYIPEPSKSDFAAYNARASEKKLCNKYYLEGTCADPECAYDHSPISPELLKVLKVIVMNYPCSKGSACRSRSCIKGHVCQKESCNGQKHCKLGYRLHGIDKRVVEWVEPIEANTSGMMSGSEDGHWQYMNGDIDGEDEKASWDPLSRPQSATTNLLDDSLRSEYGGGGSINGDLM</sequence>
<protein>
    <submittedName>
        <fullName evidence="4">C-x8-C-x5-C-x3-H type zinc finger protein</fullName>
    </submittedName>
</protein>
<accession>A0A9P4HQ58</accession>
<comment type="caution">
    <text evidence="4">The sequence shown here is derived from an EMBL/GenBank/DDBJ whole genome shotgun (WGS) entry which is preliminary data.</text>
</comment>
<dbReference type="OrthoDB" id="2270193at2759"/>
<keyword evidence="1" id="KW-0479">Metal-binding</keyword>
<feature type="region of interest" description="Disordered" evidence="2">
    <location>
        <begin position="254"/>
        <end position="275"/>
    </location>
</feature>
<feature type="domain" description="C3H1-type" evidence="3">
    <location>
        <begin position="325"/>
        <end position="352"/>
    </location>
</feature>
<dbReference type="Proteomes" id="UP000799776">
    <property type="component" value="Unassembled WGS sequence"/>
</dbReference>
<feature type="compositionally biased region" description="Low complexity" evidence="2">
    <location>
        <begin position="257"/>
        <end position="275"/>
    </location>
</feature>
<evidence type="ECO:0000313" key="5">
    <source>
        <dbReference type="Proteomes" id="UP000799776"/>
    </source>
</evidence>
<dbReference type="EMBL" id="ML978736">
    <property type="protein sequence ID" value="KAF2084907.1"/>
    <property type="molecule type" value="Genomic_DNA"/>
</dbReference>
<dbReference type="Pfam" id="PF25542">
    <property type="entry name" value="zf-CCCH_12"/>
    <property type="match status" value="1"/>
</dbReference>
<dbReference type="Pfam" id="PF25543">
    <property type="entry name" value="zf-CCCH_tandem"/>
    <property type="match status" value="1"/>
</dbReference>
<proteinExistence type="predicted"/>
<gene>
    <name evidence="4" type="ORF">K490DRAFT_75550</name>
</gene>
<dbReference type="GO" id="GO:0008270">
    <property type="term" value="F:zinc ion binding"/>
    <property type="evidence" value="ECO:0007669"/>
    <property type="project" value="UniProtKB-KW"/>
</dbReference>
<keyword evidence="5" id="KW-1185">Reference proteome</keyword>
<dbReference type="PROSITE" id="PS50103">
    <property type="entry name" value="ZF_C3H1"/>
    <property type="match status" value="1"/>
</dbReference>
<name>A0A9P4HQ58_9PEZI</name>
<dbReference type="PANTHER" id="PTHR37543">
    <property type="entry name" value="CCCH ZINC FINGER DNA BINDING PROTEIN (AFU_ORTHOLOGUE AFUA_5G12760)"/>
    <property type="match status" value="1"/>
</dbReference>
<dbReference type="AlphaFoldDB" id="A0A9P4HQ58"/>
<keyword evidence="1" id="KW-0863">Zinc-finger</keyword>
<dbReference type="InterPro" id="IPR057683">
    <property type="entry name" value="DUF7923"/>
</dbReference>
<organism evidence="4 5">
    <name type="scientific">Saccharata proteae CBS 121410</name>
    <dbReference type="NCBI Taxonomy" id="1314787"/>
    <lineage>
        <taxon>Eukaryota</taxon>
        <taxon>Fungi</taxon>
        <taxon>Dikarya</taxon>
        <taxon>Ascomycota</taxon>
        <taxon>Pezizomycotina</taxon>
        <taxon>Dothideomycetes</taxon>
        <taxon>Dothideomycetes incertae sedis</taxon>
        <taxon>Botryosphaeriales</taxon>
        <taxon>Saccharataceae</taxon>
        <taxon>Saccharata</taxon>
    </lineage>
</organism>
<evidence type="ECO:0000256" key="2">
    <source>
        <dbReference type="SAM" id="MobiDB-lite"/>
    </source>
</evidence>
<reference evidence="4" key="1">
    <citation type="journal article" date="2020" name="Stud. Mycol.">
        <title>101 Dothideomycetes genomes: a test case for predicting lifestyles and emergence of pathogens.</title>
        <authorList>
            <person name="Haridas S."/>
            <person name="Albert R."/>
            <person name="Binder M."/>
            <person name="Bloem J."/>
            <person name="Labutti K."/>
            <person name="Salamov A."/>
            <person name="Andreopoulos B."/>
            <person name="Baker S."/>
            <person name="Barry K."/>
            <person name="Bills G."/>
            <person name="Bluhm B."/>
            <person name="Cannon C."/>
            <person name="Castanera R."/>
            <person name="Culley D."/>
            <person name="Daum C."/>
            <person name="Ezra D."/>
            <person name="Gonzalez J."/>
            <person name="Henrissat B."/>
            <person name="Kuo A."/>
            <person name="Liang C."/>
            <person name="Lipzen A."/>
            <person name="Lutzoni F."/>
            <person name="Magnuson J."/>
            <person name="Mondo S."/>
            <person name="Nolan M."/>
            <person name="Ohm R."/>
            <person name="Pangilinan J."/>
            <person name="Park H.-J."/>
            <person name="Ramirez L."/>
            <person name="Alfaro M."/>
            <person name="Sun H."/>
            <person name="Tritt A."/>
            <person name="Yoshinaga Y."/>
            <person name="Zwiers L.-H."/>
            <person name="Turgeon B."/>
            <person name="Goodwin S."/>
            <person name="Spatafora J."/>
            <person name="Crous P."/>
            <person name="Grigoriev I."/>
        </authorList>
    </citation>
    <scope>NUCLEOTIDE SEQUENCE</scope>
    <source>
        <strain evidence="4">CBS 121410</strain>
    </source>
</reference>
<feature type="region of interest" description="Disordered" evidence="2">
    <location>
        <begin position="437"/>
        <end position="459"/>
    </location>
</feature>